<dbReference type="Pfam" id="PF00501">
    <property type="entry name" value="AMP-binding"/>
    <property type="match status" value="1"/>
</dbReference>
<dbReference type="GO" id="GO:0031956">
    <property type="term" value="F:medium-chain fatty acid-CoA ligase activity"/>
    <property type="evidence" value="ECO:0007669"/>
    <property type="project" value="TreeGrafter"/>
</dbReference>
<dbReference type="RefSeq" id="WP_231365934.1">
    <property type="nucleotide sequence ID" value="NZ_JADOTZ010000001.1"/>
</dbReference>
<organism evidence="6 7">
    <name type="scientific">Zhihengliuella flava</name>
    <dbReference type="NCBI Taxonomy" id="1285193"/>
    <lineage>
        <taxon>Bacteria</taxon>
        <taxon>Bacillati</taxon>
        <taxon>Actinomycetota</taxon>
        <taxon>Actinomycetes</taxon>
        <taxon>Micrococcales</taxon>
        <taxon>Micrococcaceae</taxon>
        <taxon>Zhihengliuella</taxon>
    </lineage>
</organism>
<dbReference type="PANTHER" id="PTHR43201">
    <property type="entry name" value="ACYL-COA SYNTHETASE"/>
    <property type="match status" value="1"/>
</dbReference>
<dbReference type="PROSITE" id="PS00455">
    <property type="entry name" value="AMP_BINDING"/>
    <property type="match status" value="1"/>
</dbReference>
<dbReference type="Pfam" id="PF13193">
    <property type="entry name" value="AMP-binding_C"/>
    <property type="match status" value="1"/>
</dbReference>
<keyword evidence="6" id="KW-0436">Ligase</keyword>
<dbReference type="GO" id="GO:0050080">
    <property type="term" value="F:malonyl-CoA decarboxylase activity"/>
    <property type="evidence" value="ECO:0007669"/>
    <property type="project" value="InterPro"/>
</dbReference>
<dbReference type="InterPro" id="IPR035372">
    <property type="entry name" value="MCD_N"/>
</dbReference>
<feature type="domain" description="AMP-binding enzyme C-terminal" evidence="4">
    <location>
        <begin position="821"/>
        <end position="896"/>
    </location>
</feature>
<dbReference type="InterPro" id="IPR038351">
    <property type="entry name" value="MCD_N_sf"/>
</dbReference>
<dbReference type="GO" id="GO:0006633">
    <property type="term" value="P:fatty acid biosynthetic process"/>
    <property type="evidence" value="ECO:0007669"/>
    <property type="project" value="InterPro"/>
</dbReference>
<dbReference type="InterPro" id="IPR020845">
    <property type="entry name" value="AMP-binding_CS"/>
</dbReference>
<dbReference type="CDD" id="cd05941">
    <property type="entry name" value="MCS"/>
    <property type="match status" value="1"/>
</dbReference>
<evidence type="ECO:0000313" key="6">
    <source>
        <dbReference type="EMBL" id="MBG6084501.1"/>
    </source>
</evidence>
<dbReference type="AlphaFoldDB" id="A0A931GIP9"/>
<dbReference type="NCBIfam" id="NF005702">
    <property type="entry name" value="PRK07514.1"/>
    <property type="match status" value="1"/>
</dbReference>
<gene>
    <name evidence="6" type="ORF">IW252_001268</name>
</gene>
<accession>A0A931GIP9</accession>
<dbReference type="Gene3D" id="3.40.630.150">
    <property type="entry name" value="Malonyl-CoA decarboxylase, catalytic domain"/>
    <property type="match status" value="1"/>
</dbReference>
<comment type="similarity">
    <text evidence="1">Belongs to the ATP-dependent AMP-binding enzyme family.</text>
</comment>
<evidence type="ECO:0000313" key="7">
    <source>
        <dbReference type="Proteomes" id="UP000625033"/>
    </source>
</evidence>
<feature type="domain" description="AMP-dependent synthetase/ligase" evidence="2">
    <location>
        <begin position="422"/>
        <end position="770"/>
    </location>
</feature>
<sequence length="915" mass="99632">MVQHPHGPLERLLADCQDLMSGSGEAALAPVAARALEAYAELDDAARLTFFTALVEHYDVDPDRVREAYQRWETASADGTAAEETSRLFDVVEPARQQLLRRMNYAPLGTLGLVRMRADVRTLLRRHPQLRPLDHDLHHLLSSWFNRGFLRMVEVETGSPEQVQAHLLHYERVHPMVSREELRRRIDPADRRVYAFFHPATGDVPLVFVEVALVAGAPDRIEPLLAAADGGTARTAVLDPAAADTAALYSINNALDGLAGVHFGAHLIKQVVEQISSELPHVRHFVTLSPIPGFRRWLEDQAGRDHELATLWEAVREAARPAALDGDVRPALLAAVERYLTVEVNDAGRPVDPVARFHLGNGATAWRLNWAANHSSAAWEQSFGVMINYRYPGVSAPQHDALERGNSTMNQDFTSIYEAFVQHASQDPERVLFHLEDGSTRSYGDTLSTARRIASQLAADGVLRGDRVAVQVEKSPEAVALYLATLQLGAVFLPLNTAYTGSEIDYFVGDAEPRVFVCSPGAADDHAHRASEALTLETLSADGAGSLLDAAEERTETATVGPDDLASILYTSGTTGRSKGAMLTHGNLASNCAALLDEWRYTSADRLIHALPIFHIHGLFVAANMTLVAGASMDFLTKFDAEKILNRFEHATVLMGVPTFYTRLLANERLTAEACSSMRLFVSGSAPLLASDHEAFAERTGHAILERYGMTETGMNASNPYSGDRKPGTVGLPLPGVELRVTDRETGQTLPDGEVGLLEVRGPNVFAGYWRMPEKTAAEFREDGFFITGDMARIDSSGYVSIVGRDKDLIISGGFNVYPKEIEVLLDACDGVLESAVVGVPHPDFGETVVAVLVPQPGQELDGEAIVASISGDLARFKQPRAVRVVDALPRNVMGKVQKAQLRATYAELFTGVSA</sequence>
<evidence type="ECO:0000259" key="4">
    <source>
        <dbReference type="Pfam" id="PF13193"/>
    </source>
</evidence>
<dbReference type="InterPro" id="IPR007956">
    <property type="entry name" value="Malonyl_CoA_deC_C"/>
</dbReference>
<evidence type="ECO:0000259" key="5">
    <source>
        <dbReference type="Pfam" id="PF17408"/>
    </source>
</evidence>
<dbReference type="InterPro" id="IPR042303">
    <property type="entry name" value="Malonyl_CoA_deC_C_sf"/>
</dbReference>
<dbReference type="Gene3D" id="1.20.140.90">
    <property type="entry name" value="Malonyl-CoA decarboxylase, oligemerization domain"/>
    <property type="match status" value="1"/>
</dbReference>
<evidence type="ECO:0000256" key="1">
    <source>
        <dbReference type="ARBA" id="ARBA00006432"/>
    </source>
</evidence>
<dbReference type="EMBL" id="JADOTZ010000001">
    <property type="protein sequence ID" value="MBG6084501.1"/>
    <property type="molecule type" value="Genomic_DNA"/>
</dbReference>
<comment type="caution">
    <text evidence="6">The sequence shown here is derived from an EMBL/GenBank/DDBJ whole genome shotgun (WGS) entry which is preliminary data.</text>
</comment>
<dbReference type="Gene3D" id="3.40.50.12780">
    <property type="entry name" value="N-terminal domain of ligase-like"/>
    <property type="match status" value="1"/>
</dbReference>
<protein>
    <submittedName>
        <fullName evidence="6">Acyl-CoA synthetase (AMP-forming)/AMP-acid ligase II</fullName>
    </submittedName>
</protein>
<name>A0A931GIP9_9MICC</name>
<dbReference type="SUPFAM" id="SSF56801">
    <property type="entry name" value="Acetyl-CoA synthetase-like"/>
    <property type="match status" value="1"/>
</dbReference>
<dbReference type="Pfam" id="PF17408">
    <property type="entry name" value="MCD_N"/>
    <property type="match status" value="1"/>
</dbReference>
<reference evidence="6" key="1">
    <citation type="submission" date="2020-11" db="EMBL/GenBank/DDBJ databases">
        <title>Sequencing the genomes of 1000 actinobacteria strains.</title>
        <authorList>
            <person name="Klenk H.-P."/>
        </authorList>
    </citation>
    <scope>NUCLEOTIDE SEQUENCE</scope>
    <source>
        <strain evidence="6">DSM 26152</strain>
    </source>
</reference>
<evidence type="ECO:0000259" key="2">
    <source>
        <dbReference type="Pfam" id="PF00501"/>
    </source>
</evidence>
<dbReference type="InterPro" id="IPR000873">
    <property type="entry name" value="AMP-dep_synth/lig_dom"/>
</dbReference>
<dbReference type="InterPro" id="IPR045851">
    <property type="entry name" value="AMP-bd_C_sf"/>
</dbReference>
<dbReference type="PANTHER" id="PTHR43201:SF8">
    <property type="entry name" value="ACYL-COA SYNTHETASE FAMILY MEMBER 3"/>
    <property type="match status" value="1"/>
</dbReference>
<dbReference type="Gene3D" id="3.30.300.30">
    <property type="match status" value="1"/>
</dbReference>
<dbReference type="InterPro" id="IPR025110">
    <property type="entry name" value="AMP-bd_C"/>
</dbReference>
<feature type="domain" description="Malonyl-CoA decarboxylase N-terminal" evidence="5">
    <location>
        <begin position="58"/>
        <end position="145"/>
    </location>
</feature>
<dbReference type="Proteomes" id="UP000625033">
    <property type="component" value="Unassembled WGS sequence"/>
</dbReference>
<dbReference type="InterPro" id="IPR042099">
    <property type="entry name" value="ANL_N_sf"/>
</dbReference>
<feature type="domain" description="Malonyl-CoA decarboxylase C-terminal" evidence="3">
    <location>
        <begin position="148"/>
        <end position="391"/>
    </location>
</feature>
<proteinExistence type="inferred from homology"/>
<evidence type="ECO:0000259" key="3">
    <source>
        <dbReference type="Pfam" id="PF05292"/>
    </source>
</evidence>
<keyword evidence="7" id="KW-1185">Reference proteome</keyword>
<dbReference type="Pfam" id="PF05292">
    <property type="entry name" value="MCD"/>
    <property type="match status" value="1"/>
</dbReference>